<dbReference type="AlphaFoldDB" id="A0A4R8LIV8"/>
<protein>
    <recommendedName>
        <fullName evidence="3">Prepilin-type N-terminal cleavage/methylation domain-containing protein</fullName>
    </recommendedName>
</protein>
<sequence>MIAFSLIEVMIGMSIGTLALTLATALFLQVREAAVRQEMLAEEMATLDSVHRVLTQDIHAATTCSMLGSSFVLNELNGTQYTYYVNNARELIRYRTGGGTAVLALHMQSFQVQPEGRDMLACQLTLTTGQSDWFVARLQGGGS</sequence>
<keyword evidence="2" id="KW-1185">Reference proteome</keyword>
<dbReference type="Proteomes" id="UP000294581">
    <property type="component" value="Unassembled WGS sequence"/>
</dbReference>
<reference evidence="1 2" key="1">
    <citation type="submission" date="2019-03" db="EMBL/GenBank/DDBJ databases">
        <title>Genomic Encyclopedia of Type Strains, Phase IV (KMG-IV): sequencing the most valuable type-strain genomes for metagenomic binning, comparative biology and taxonomic classification.</title>
        <authorList>
            <person name="Goeker M."/>
        </authorList>
    </citation>
    <scope>NUCLEOTIDE SEQUENCE [LARGE SCALE GENOMIC DNA]</scope>
    <source>
        <strain evidence="1 2">DSM 17974</strain>
    </source>
</reference>
<organism evidence="1 2">
    <name type="scientific">Alicyclobacillus sacchari</name>
    <dbReference type="NCBI Taxonomy" id="392010"/>
    <lineage>
        <taxon>Bacteria</taxon>
        <taxon>Bacillati</taxon>
        <taxon>Bacillota</taxon>
        <taxon>Bacilli</taxon>
        <taxon>Bacillales</taxon>
        <taxon>Alicyclobacillaceae</taxon>
        <taxon>Alicyclobacillus</taxon>
    </lineage>
</organism>
<proteinExistence type="predicted"/>
<comment type="caution">
    <text evidence="1">The sequence shown here is derived from an EMBL/GenBank/DDBJ whole genome shotgun (WGS) entry which is preliminary data.</text>
</comment>
<evidence type="ECO:0000313" key="1">
    <source>
        <dbReference type="EMBL" id="TDY43377.1"/>
    </source>
</evidence>
<gene>
    <name evidence="1" type="ORF">C7445_11124</name>
</gene>
<evidence type="ECO:0000313" key="2">
    <source>
        <dbReference type="Proteomes" id="UP000294581"/>
    </source>
</evidence>
<dbReference type="EMBL" id="SORF01000011">
    <property type="protein sequence ID" value="TDY43377.1"/>
    <property type="molecule type" value="Genomic_DNA"/>
</dbReference>
<name>A0A4R8LIV8_9BACL</name>
<accession>A0A4R8LIV8</accession>
<evidence type="ECO:0008006" key="3">
    <source>
        <dbReference type="Google" id="ProtNLM"/>
    </source>
</evidence>